<sequence length="112" mass="13035">MSQSFGRRPDHEPLEVPSFAFRGPSQSKLRQAPQDGFGNQYGLIDQKVFKYASDLFAVKDLSETEQMYLLCVIFYIDLPSFLISSNYFTLFYGMRCKHIYIILIILRMYIVG</sequence>
<dbReference type="EMBL" id="CATOUU010000467">
    <property type="protein sequence ID" value="CAI9930954.1"/>
    <property type="molecule type" value="Genomic_DNA"/>
</dbReference>
<dbReference type="Proteomes" id="UP001642409">
    <property type="component" value="Unassembled WGS sequence"/>
</dbReference>
<dbReference type="EMBL" id="CAXDID020000733">
    <property type="protein sequence ID" value="CAL6112206.1"/>
    <property type="molecule type" value="Genomic_DNA"/>
</dbReference>
<reference evidence="3" key="1">
    <citation type="submission" date="2023-06" db="EMBL/GenBank/DDBJ databases">
        <authorList>
            <person name="Kurt Z."/>
        </authorList>
    </citation>
    <scope>NUCLEOTIDE SEQUENCE</scope>
</reference>
<keyword evidence="5" id="KW-1185">Reference proteome</keyword>
<keyword evidence="2" id="KW-1133">Transmembrane helix</keyword>
<feature type="region of interest" description="Disordered" evidence="1">
    <location>
        <begin position="1"/>
        <end position="34"/>
    </location>
</feature>
<evidence type="ECO:0000313" key="3">
    <source>
        <dbReference type="EMBL" id="CAI9930954.1"/>
    </source>
</evidence>
<dbReference type="AlphaFoldDB" id="A0AA86TW19"/>
<reference evidence="4 5" key="2">
    <citation type="submission" date="2024-07" db="EMBL/GenBank/DDBJ databases">
        <authorList>
            <person name="Akdeniz Z."/>
        </authorList>
    </citation>
    <scope>NUCLEOTIDE SEQUENCE [LARGE SCALE GENOMIC DNA]</scope>
</reference>
<comment type="caution">
    <text evidence="3">The sequence shown here is derived from an EMBL/GenBank/DDBJ whole genome shotgun (WGS) entry which is preliminary data.</text>
</comment>
<accession>A0AA86TW19</accession>
<organism evidence="3">
    <name type="scientific">Hexamita inflata</name>
    <dbReference type="NCBI Taxonomy" id="28002"/>
    <lineage>
        <taxon>Eukaryota</taxon>
        <taxon>Metamonada</taxon>
        <taxon>Diplomonadida</taxon>
        <taxon>Hexamitidae</taxon>
        <taxon>Hexamitinae</taxon>
        <taxon>Hexamita</taxon>
    </lineage>
</organism>
<evidence type="ECO:0000313" key="4">
    <source>
        <dbReference type="EMBL" id="CAL6112206.1"/>
    </source>
</evidence>
<keyword evidence="2" id="KW-0472">Membrane</keyword>
<gene>
    <name evidence="3" type="ORF">HINF_LOCUS18599</name>
    <name evidence="4" type="ORF">HINF_LOCUS76930</name>
</gene>
<name>A0AA86TW19_9EUKA</name>
<feature type="transmembrane region" description="Helical" evidence="2">
    <location>
        <begin position="67"/>
        <end position="84"/>
    </location>
</feature>
<evidence type="ECO:0000256" key="2">
    <source>
        <dbReference type="SAM" id="Phobius"/>
    </source>
</evidence>
<evidence type="ECO:0000256" key="1">
    <source>
        <dbReference type="SAM" id="MobiDB-lite"/>
    </source>
</evidence>
<proteinExistence type="predicted"/>
<evidence type="ECO:0000313" key="5">
    <source>
        <dbReference type="Proteomes" id="UP001642409"/>
    </source>
</evidence>
<protein>
    <submittedName>
        <fullName evidence="4">Hypothetical_protein</fullName>
    </submittedName>
</protein>
<keyword evidence="2" id="KW-0812">Transmembrane</keyword>